<evidence type="ECO:0008006" key="4">
    <source>
        <dbReference type="Google" id="ProtNLM"/>
    </source>
</evidence>
<dbReference type="Proteomes" id="UP000011864">
    <property type="component" value="Chromosome"/>
</dbReference>
<protein>
    <recommendedName>
        <fullName evidence="4">PepSY-associated TM helix</fullName>
    </recommendedName>
</protein>
<accession>K6YX32</accession>
<organism evidence="2 3">
    <name type="scientific">Paraglaciecola psychrophila 170</name>
    <dbReference type="NCBI Taxonomy" id="1129794"/>
    <lineage>
        <taxon>Bacteria</taxon>
        <taxon>Pseudomonadati</taxon>
        <taxon>Pseudomonadota</taxon>
        <taxon>Gammaproteobacteria</taxon>
        <taxon>Alteromonadales</taxon>
        <taxon>Alteromonadaceae</taxon>
        <taxon>Paraglaciecola</taxon>
    </lineage>
</organism>
<dbReference type="STRING" id="1129794.C427_1753"/>
<sequence length="238" mass="27564">MKWVRKLHIWASIVVGIQFLVWLVSGIYFNLMDTTKAFGRTYKAHINVEIRLDRERLVDPSIVLLKYQPSVSIELIKMLGQPFYQLTHVQALYPRFKNKYTLVDAYTGKEFLIDEQVAAKIAEISYNGPGKISNVIMVDSFIPDYPKQQNSAWQIYFDDVIDTIVYVEANSGRIIGHSDEHKRFADIFFMLHFMDYGNNGSFNNIQNVIFAIAALWLALSGFIWSIHLGLKGKYNIRR</sequence>
<dbReference type="eggNOG" id="COG2871">
    <property type="taxonomic scope" value="Bacteria"/>
</dbReference>
<proteinExistence type="predicted"/>
<feature type="transmembrane region" description="Helical" evidence="1">
    <location>
        <begin position="208"/>
        <end position="230"/>
    </location>
</feature>
<gene>
    <name evidence="2" type="ORF">C427_1753</name>
</gene>
<dbReference type="OrthoDB" id="9806195at2"/>
<dbReference type="RefSeq" id="WP_007637425.1">
    <property type="nucleotide sequence ID" value="NC_020514.1"/>
</dbReference>
<reference evidence="2 3" key="1">
    <citation type="journal article" date="2013" name="Genome Announc.">
        <title>Complete Genome Sequence of Glaciecola psychrophila Strain 170T.</title>
        <authorList>
            <person name="Yin J."/>
            <person name="Chen J."/>
            <person name="Liu G."/>
            <person name="Yu Y."/>
            <person name="Song L."/>
            <person name="Wang X."/>
            <person name="Qu X."/>
        </authorList>
    </citation>
    <scope>NUCLEOTIDE SEQUENCE [LARGE SCALE GENOMIC DNA]</scope>
    <source>
        <strain evidence="2 3">170</strain>
    </source>
</reference>
<keyword evidence="3" id="KW-1185">Reference proteome</keyword>
<keyword evidence="1" id="KW-0472">Membrane</keyword>
<name>K6YX32_9ALTE</name>
<evidence type="ECO:0000313" key="2">
    <source>
        <dbReference type="EMBL" id="AGH43862.1"/>
    </source>
</evidence>
<dbReference type="EMBL" id="CP003837">
    <property type="protein sequence ID" value="AGH43862.1"/>
    <property type="molecule type" value="Genomic_DNA"/>
</dbReference>
<feature type="transmembrane region" description="Helical" evidence="1">
    <location>
        <begin position="7"/>
        <end position="29"/>
    </location>
</feature>
<keyword evidence="1" id="KW-1133">Transmembrane helix</keyword>
<dbReference type="HOGENOM" id="CLU_066006_0_0_6"/>
<dbReference type="PATRIC" id="fig|1129794.4.peg.1738"/>
<evidence type="ECO:0000313" key="3">
    <source>
        <dbReference type="Proteomes" id="UP000011864"/>
    </source>
</evidence>
<keyword evidence="1" id="KW-0812">Transmembrane</keyword>
<dbReference type="KEGG" id="gps:C427_1753"/>
<evidence type="ECO:0000256" key="1">
    <source>
        <dbReference type="SAM" id="Phobius"/>
    </source>
</evidence>
<dbReference type="AlphaFoldDB" id="K6YX32"/>